<gene>
    <name evidence="2" type="ORF">M407DRAFT_246617</name>
</gene>
<name>A0A0C3Q4S7_9AGAM</name>
<feature type="region of interest" description="Disordered" evidence="1">
    <location>
        <begin position="51"/>
        <end position="100"/>
    </location>
</feature>
<evidence type="ECO:0000313" key="3">
    <source>
        <dbReference type="Proteomes" id="UP000054248"/>
    </source>
</evidence>
<reference evidence="3" key="2">
    <citation type="submission" date="2015-01" db="EMBL/GenBank/DDBJ databases">
        <title>Evolutionary Origins and Diversification of the Mycorrhizal Mutualists.</title>
        <authorList>
            <consortium name="DOE Joint Genome Institute"/>
            <consortium name="Mycorrhizal Genomics Consortium"/>
            <person name="Kohler A."/>
            <person name="Kuo A."/>
            <person name="Nagy L.G."/>
            <person name="Floudas D."/>
            <person name="Copeland A."/>
            <person name="Barry K.W."/>
            <person name="Cichocki N."/>
            <person name="Veneault-Fourrey C."/>
            <person name="LaButti K."/>
            <person name="Lindquist E.A."/>
            <person name="Lipzen A."/>
            <person name="Lundell T."/>
            <person name="Morin E."/>
            <person name="Murat C."/>
            <person name="Riley R."/>
            <person name="Ohm R."/>
            <person name="Sun H."/>
            <person name="Tunlid A."/>
            <person name="Henrissat B."/>
            <person name="Grigoriev I.V."/>
            <person name="Hibbett D.S."/>
            <person name="Martin F."/>
        </authorList>
    </citation>
    <scope>NUCLEOTIDE SEQUENCE [LARGE SCALE GENOMIC DNA]</scope>
    <source>
        <strain evidence="3">MUT 4182</strain>
    </source>
</reference>
<proteinExistence type="predicted"/>
<protein>
    <submittedName>
        <fullName evidence="2">Uncharacterized protein</fullName>
    </submittedName>
</protein>
<organism evidence="2 3">
    <name type="scientific">Tulasnella calospora MUT 4182</name>
    <dbReference type="NCBI Taxonomy" id="1051891"/>
    <lineage>
        <taxon>Eukaryota</taxon>
        <taxon>Fungi</taxon>
        <taxon>Dikarya</taxon>
        <taxon>Basidiomycota</taxon>
        <taxon>Agaricomycotina</taxon>
        <taxon>Agaricomycetes</taxon>
        <taxon>Cantharellales</taxon>
        <taxon>Tulasnellaceae</taxon>
        <taxon>Tulasnella</taxon>
    </lineage>
</organism>
<reference evidence="2 3" key="1">
    <citation type="submission" date="2014-04" db="EMBL/GenBank/DDBJ databases">
        <authorList>
            <consortium name="DOE Joint Genome Institute"/>
            <person name="Kuo A."/>
            <person name="Girlanda M."/>
            <person name="Perotto S."/>
            <person name="Kohler A."/>
            <person name="Nagy L.G."/>
            <person name="Floudas D."/>
            <person name="Copeland A."/>
            <person name="Barry K.W."/>
            <person name="Cichocki N."/>
            <person name="Veneault-Fourrey C."/>
            <person name="LaButti K."/>
            <person name="Lindquist E.A."/>
            <person name="Lipzen A."/>
            <person name="Lundell T."/>
            <person name="Morin E."/>
            <person name="Murat C."/>
            <person name="Sun H."/>
            <person name="Tunlid A."/>
            <person name="Henrissat B."/>
            <person name="Grigoriev I.V."/>
            <person name="Hibbett D.S."/>
            <person name="Martin F."/>
            <person name="Nordberg H.P."/>
            <person name="Cantor M.N."/>
            <person name="Hua S.X."/>
        </authorList>
    </citation>
    <scope>NUCLEOTIDE SEQUENCE [LARGE SCALE GENOMIC DNA]</scope>
    <source>
        <strain evidence="2 3">MUT 4182</strain>
    </source>
</reference>
<dbReference type="Proteomes" id="UP000054248">
    <property type="component" value="Unassembled WGS sequence"/>
</dbReference>
<dbReference type="AlphaFoldDB" id="A0A0C3Q4S7"/>
<evidence type="ECO:0000256" key="1">
    <source>
        <dbReference type="SAM" id="MobiDB-lite"/>
    </source>
</evidence>
<dbReference type="HOGENOM" id="CLU_2308155_0_0_1"/>
<accession>A0A0C3Q4S7</accession>
<dbReference type="EMBL" id="KN823332">
    <property type="protein sequence ID" value="KIO17909.1"/>
    <property type="molecule type" value="Genomic_DNA"/>
</dbReference>
<evidence type="ECO:0000313" key="2">
    <source>
        <dbReference type="EMBL" id="KIO17909.1"/>
    </source>
</evidence>
<sequence>MPIINCRLSIVDCRSSVLSIVGCRLSVVVAGRDTNGAPYASADATANVETLRRPNPSSDHANASPARNPDWAGASGRLAGRGGRTWCIDDIRPRNPKPSV</sequence>
<keyword evidence="3" id="KW-1185">Reference proteome</keyword>